<reference evidence="2" key="1">
    <citation type="submission" date="2018-06" db="EMBL/GenBank/DDBJ databases">
        <authorList>
            <person name="Zhirakovskaya E."/>
        </authorList>
    </citation>
    <scope>NUCLEOTIDE SEQUENCE</scope>
</reference>
<feature type="region of interest" description="Disordered" evidence="1">
    <location>
        <begin position="1"/>
        <end position="74"/>
    </location>
</feature>
<evidence type="ECO:0000256" key="1">
    <source>
        <dbReference type="SAM" id="MobiDB-lite"/>
    </source>
</evidence>
<feature type="compositionally biased region" description="Acidic residues" evidence="1">
    <location>
        <begin position="11"/>
        <end position="21"/>
    </location>
</feature>
<evidence type="ECO:0000313" key="2">
    <source>
        <dbReference type="EMBL" id="VAW93800.1"/>
    </source>
</evidence>
<dbReference type="EMBL" id="UOFV01000003">
    <property type="protein sequence ID" value="VAW93800.1"/>
    <property type="molecule type" value="Genomic_DNA"/>
</dbReference>
<proteinExistence type="predicted"/>
<feature type="compositionally biased region" description="Basic and acidic residues" evidence="1">
    <location>
        <begin position="43"/>
        <end position="74"/>
    </location>
</feature>
<sequence length="74" mass="8881">MELKLVPKDEWENEAGPEGSEDGPPLQYTGPDRRKASRRIKVDRREMVRFENTPDRRHNGDRRLNTRMWNGREF</sequence>
<dbReference type="AlphaFoldDB" id="A0A3B0ZX37"/>
<feature type="compositionally biased region" description="Basic and acidic residues" evidence="1">
    <location>
        <begin position="1"/>
        <end position="10"/>
    </location>
</feature>
<name>A0A3B0ZX37_9ZZZZ</name>
<protein>
    <submittedName>
        <fullName evidence="2">Uncharacterized protein</fullName>
    </submittedName>
</protein>
<organism evidence="2">
    <name type="scientific">hydrothermal vent metagenome</name>
    <dbReference type="NCBI Taxonomy" id="652676"/>
    <lineage>
        <taxon>unclassified sequences</taxon>
        <taxon>metagenomes</taxon>
        <taxon>ecological metagenomes</taxon>
    </lineage>
</organism>
<gene>
    <name evidence="2" type="ORF">MNBD_GAMMA19-1782</name>
</gene>
<accession>A0A3B0ZX37</accession>